<dbReference type="Gene3D" id="2.40.50.960">
    <property type="match status" value="1"/>
</dbReference>
<feature type="compositionally biased region" description="Polar residues" evidence="1">
    <location>
        <begin position="1141"/>
        <end position="1152"/>
    </location>
</feature>
<feature type="region of interest" description="Disordered" evidence="1">
    <location>
        <begin position="147"/>
        <end position="167"/>
    </location>
</feature>
<feature type="compositionally biased region" description="Polar residues" evidence="1">
    <location>
        <begin position="415"/>
        <end position="434"/>
    </location>
</feature>
<feature type="compositionally biased region" description="Polar residues" evidence="1">
    <location>
        <begin position="1227"/>
        <end position="1240"/>
    </location>
</feature>
<dbReference type="Proteomes" id="UP001374579">
    <property type="component" value="Unassembled WGS sequence"/>
</dbReference>
<feature type="compositionally biased region" description="Basic and acidic residues" evidence="1">
    <location>
        <begin position="624"/>
        <end position="636"/>
    </location>
</feature>
<feature type="compositionally biased region" description="Polar residues" evidence="1">
    <location>
        <begin position="766"/>
        <end position="795"/>
    </location>
</feature>
<feature type="region of interest" description="Disordered" evidence="1">
    <location>
        <begin position="895"/>
        <end position="1096"/>
    </location>
</feature>
<feature type="compositionally biased region" description="Polar residues" evidence="1">
    <location>
        <begin position="1165"/>
        <end position="1179"/>
    </location>
</feature>
<feature type="compositionally biased region" description="Low complexity" evidence="1">
    <location>
        <begin position="1108"/>
        <end position="1118"/>
    </location>
</feature>
<evidence type="ECO:0000256" key="1">
    <source>
        <dbReference type="SAM" id="MobiDB-lite"/>
    </source>
</evidence>
<feature type="compositionally biased region" description="Basic and acidic residues" evidence="1">
    <location>
        <begin position="974"/>
        <end position="993"/>
    </location>
</feature>
<feature type="compositionally biased region" description="Basic and acidic residues" evidence="1">
    <location>
        <begin position="279"/>
        <end position="293"/>
    </location>
</feature>
<feature type="region of interest" description="Disordered" evidence="1">
    <location>
        <begin position="750"/>
        <end position="795"/>
    </location>
</feature>
<feature type="compositionally biased region" description="Polar residues" evidence="1">
    <location>
        <begin position="1069"/>
        <end position="1082"/>
    </location>
</feature>
<sequence>MAATQAFLKESVLNSKNPKPGVVKVVRHVAGPLEDGSLIREVADSTVYIKSIFPKQCQDLLQQNYEDSFNSQPDWKQGLLLLNRYRVEFQPSFHPDNRDRRPRFVLVVEKFGIFNIHEGFYSKNQPKDVMDDRQVQAKALEMERLQAQSHLSNQSTQDNGPSSQCDDDVSLSMLLEQLGESSLPDTSHSQLQSTQQDNNQLQANVSRAKEACIQRHTLQSALQAMRSLNVEDFIVSAEDQRVLDAIPEWKADYIVPASESLAEHPNSTSSGTASSDPPELCHLEPTLRSEGDAVLRSGPPNRRAQPRSTQAASQKVTDVLTQASAQPRQAPEENLETSHRVQQEAEGNCFALQYSSAEDDAPVADPEKGKSMEGATCDPGPVLSTATASRKFSVEASEASRSSGDSHIQHPDVTFSDSSPSVEEDSNTNVADMSPPQSLGATPVAALHPVCVTEKSGSSVHVSRAGGATPVAAHHPFCVKEKSGSSVHVSRTGGDQRSKKLCDMTAHDQQHLNISQGIGRSSLTTELVENPRSRAVGEGKADAHQRNLPATSSIASQLPADESLLSQLTYTVEFNVQASQGFHPSNMLTQDLVPLLDETDFVQASQGFRPSHFATQDLLPDETTPDHKIASRENQPKKASSFVVSVSETQSADQCQSPDNSSERRVRLVGGGIQATVGHRGSREDRVCHSTQRLSSGDGRSHSLRLSLSPIESLASRRDKRASITAMDLDEEERMRLLLLEREGTNVELPQIRRPELSGEAGKTPANENESVAHSSSTATALPEGLSSSGPRNDQHINASRVLVDNSGSESEDSFDVDLLHQASGPTLHKTKGSTVESVISSGETVVVPDSSQEDVVIVSSSGSSSIGEMCNVSDKRAETEARTVGELFALSRKTVQGQKEDVPSASRKIPAASIHNSRQRDTNDNHEQIPETRPQGTVTSQCQQSSGEAEPYQAPQKQKSPQKRIASSTTSNSREKSSGTRRDFSSENEHGHGRGTAAVSAACSREQPKSPQERPVMSDSLMPEEQCEAVTGKRTSGAKRLGSPSAGLSKSSKQRKILTETSEDDTGSIRNRPSASVQQGYSVERRGRTNSHLDGWLRSDSASAIKTRVTTTRQQQIRVEKPVKQHKAASVVSPVEVTRSAASDSSHARQPSKSHESPARVRSSHMTSSTVNTGNSQIPGGHRRSSSPDQTASSSTRPTGSRVGIQLPTTSSHRNLKSARPGPITGEQNKSSNSHLTTNQDSDSETEVDSVSQSVLRDWFEYRARKPDDPKQRRLRLLKLEGELLDKVEECLCRPCT</sequence>
<feature type="compositionally biased region" description="Polar residues" evidence="1">
    <location>
        <begin position="306"/>
        <end position="327"/>
    </location>
</feature>
<keyword evidence="3" id="KW-1185">Reference proteome</keyword>
<feature type="region of interest" description="Disordered" evidence="1">
    <location>
        <begin position="1108"/>
        <end position="1253"/>
    </location>
</feature>
<reference evidence="2 3" key="1">
    <citation type="submission" date="2024-02" db="EMBL/GenBank/DDBJ databases">
        <title>Chromosome-scale genome assembly of the rough periwinkle Littorina saxatilis.</title>
        <authorList>
            <person name="De Jode A."/>
            <person name="Faria R."/>
            <person name="Formenti G."/>
            <person name="Sims Y."/>
            <person name="Smith T.P."/>
            <person name="Tracey A."/>
            <person name="Wood J.M.D."/>
            <person name="Zagrodzka Z.B."/>
            <person name="Johannesson K."/>
            <person name="Butlin R.K."/>
            <person name="Leder E.H."/>
        </authorList>
    </citation>
    <scope>NUCLEOTIDE SEQUENCE [LARGE SCALE GENOMIC DNA]</scope>
    <source>
        <strain evidence="2">Snail1</strain>
        <tissue evidence="2">Muscle</tissue>
    </source>
</reference>
<dbReference type="EMBL" id="JBAMIC010000001">
    <property type="protein sequence ID" value="KAK7114444.1"/>
    <property type="molecule type" value="Genomic_DNA"/>
</dbReference>
<feature type="compositionally biased region" description="Basic and acidic residues" evidence="1">
    <location>
        <begin position="919"/>
        <end position="931"/>
    </location>
</feature>
<feature type="region of interest" description="Disordered" evidence="1">
    <location>
        <begin position="260"/>
        <end position="342"/>
    </location>
</feature>
<gene>
    <name evidence="2" type="ORF">V1264_000502</name>
</gene>
<feature type="region of interest" description="Disordered" evidence="1">
    <location>
        <begin position="181"/>
        <end position="203"/>
    </location>
</feature>
<accession>A0AAN9C0E5</accession>
<feature type="region of interest" description="Disordered" evidence="1">
    <location>
        <begin position="358"/>
        <end position="434"/>
    </location>
</feature>
<feature type="compositionally biased region" description="Polar residues" evidence="1">
    <location>
        <begin position="642"/>
        <end position="660"/>
    </location>
</feature>
<evidence type="ECO:0000313" key="3">
    <source>
        <dbReference type="Proteomes" id="UP001374579"/>
    </source>
</evidence>
<feature type="region of interest" description="Disordered" evidence="1">
    <location>
        <begin position="612"/>
        <end position="665"/>
    </location>
</feature>
<protein>
    <submittedName>
        <fullName evidence="2">Uncharacterized protein</fullName>
    </submittedName>
</protein>
<name>A0AAN9C0E5_9CAEN</name>
<feature type="compositionally biased region" description="Polar residues" evidence="1">
    <location>
        <begin position="265"/>
        <end position="275"/>
    </location>
</feature>
<evidence type="ECO:0000313" key="2">
    <source>
        <dbReference type="EMBL" id="KAK7114444.1"/>
    </source>
</evidence>
<feature type="compositionally biased region" description="Polar residues" evidence="1">
    <location>
        <begin position="935"/>
        <end position="948"/>
    </location>
</feature>
<comment type="caution">
    <text evidence="2">The sequence shown here is derived from an EMBL/GenBank/DDBJ whole genome shotgun (WGS) entry which is preliminary data.</text>
</comment>
<organism evidence="2 3">
    <name type="scientific">Littorina saxatilis</name>
    <dbReference type="NCBI Taxonomy" id="31220"/>
    <lineage>
        <taxon>Eukaryota</taxon>
        <taxon>Metazoa</taxon>
        <taxon>Spiralia</taxon>
        <taxon>Lophotrochozoa</taxon>
        <taxon>Mollusca</taxon>
        <taxon>Gastropoda</taxon>
        <taxon>Caenogastropoda</taxon>
        <taxon>Littorinimorpha</taxon>
        <taxon>Littorinoidea</taxon>
        <taxon>Littorinidae</taxon>
        <taxon>Littorina</taxon>
    </lineage>
</organism>
<feature type="region of interest" description="Disordered" evidence="1">
    <location>
        <begin position="677"/>
        <end position="704"/>
    </location>
</feature>
<proteinExistence type="predicted"/>
<feature type="compositionally biased region" description="Polar residues" evidence="1">
    <location>
        <begin position="147"/>
        <end position="164"/>
    </location>
</feature>